<sequence length="157" mass="17264">MPLAGRSASNQSANKTNTYKTSQRARHSWAPTSSRRPPLRRPSQGGRRGSSRSRRGDVGRQCQATALLLERKVGSGLPGARSPDRIGGFPTRYILIYPQGCDVCNHLSLFLCVAKHGWSHLAQFTIAVINKDPKKSKYSVELGTTLKCHSLQAYLMA</sequence>
<dbReference type="AlphaFoldDB" id="A0A8J5V2T3"/>
<accession>A0A8J5V2T3</accession>
<feature type="compositionally biased region" description="Polar residues" evidence="1">
    <location>
        <begin position="7"/>
        <end position="22"/>
    </location>
</feature>
<organism evidence="2 3">
    <name type="scientific">Zizania palustris</name>
    <name type="common">Northern wild rice</name>
    <dbReference type="NCBI Taxonomy" id="103762"/>
    <lineage>
        <taxon>Eukaryota</taxon>
        <taxon>Viridiplantae</taxon>
        <taxon>Streptophyta</taxon>
        <taxon>Embryophyta</taxon>
        <taxon>Tracheophyta</taxon>
        <taxon>Spermatophyta</taxon>
        <taxon>Magnoliopsida</taxon>
        <taxon>Liliopsida</taxon>
        <taxon>Poales</taxon>
        <taxon>Poaceae</taxon>
        <taxon>BOP clade</taxon>
        <taxon>Oryzoideae</taxon>
        <taxon>Oryzeae</taxon>
        <taxon>Zizaniinae</taxon>
        <taxon>Zizania</taxon>
    </lineage>
</organism>
<dbReference type="InterPro" id="IPR055327">
    <property type="entry name" value="TRAF1A/B"/>
</dbReference>
<dbReference type="PANTHER" id="PTHR47477">
    <property type="entry name" value="TNF RECEPTOR-ASSOCIATED FACTOR HOMOLOG 1A"/>
    <property type="match status" value="1"/>
</dbReference>
<evidence type="ECO:0000313" key="2">
    <source>
        <dbReference type="EMBL" id="KAG8049155.1"/>
    </source>
</evidence>
<reference evidence="2" key="2">
    <citation type="submission" date="2021-02" db="EMBL/GenBank/DDBJ databases">
        <authorList>
            <person name="Kimball J.A."/>
            <person name="Haas M.W."/>
            <person name="Macchietto M."/>
            <person name="Kono T."/>
            <person name="Duquette J."/>
            <person name="Shao M."/>
        </authorList>
    </citation>
    <scope>NUCLEOTIDE SEQUENCE</scope>
    <source>
        <tissue evidence="2">Fresh leaf tissue</tissue>
    </source>
</reference>
<feature type="region of interest" description="Disordered" evidence="1">
    <location>
        <begin position="1"/>
        <end position="60"/>
    </location>
</feature>
<dbReference type="InterPro" id="IPR002083">
    <property type="entry name" value="MATH/TRAF_dom"/>
</dbReference>
<dbReference type="EMBL" id="JAAALK010000289">
    <property type="protein sequence ID" value="KAG8049155.1"/>
    <property type="molecule type" value="Genomic_DNA"/>
</dbReference>
<dbReference type="PANTHER" id="PTHR47477:SF8">
    <property type="entry name" value="TNF RECEPTOR-ASSOCIATED FACTOR HOMOLOG 1A"/>
    <property type="match status" value="1"/>
</dbReference>
<dbReference type="OrthoDB" id="1937749at2759"/>
<gene>
    <name evidence="2" type="ORF">GUJ93_ZPchr0009g2372</name>
</gene>
<evidence type="ECO:0000256" key="1">
    <source>
        <dbReference type="SAM" id="MobiDB-lite"/>
    </source>
</evidence>
<dbReference type="CDD" id="cd00121">
    <property type="entry name" value="MATH"/>
    <property type="match status" value="1"/>
</dbReference>
<dbReference type="Proteomes" id="UP000729402">
    <property type="component" value="Unassembled WGS sequence"/>
</dbReference>
<comment type="caution">
    <text evidence="2">The sequence shown here is derived from an EMBL/GenBank/DDBJ whole genome shotgun (WGS) entry which is preliminary data.</text>
</comment>
<protein>
    <submittedName>
        <fullName evidence="2">Uncharacterized protein</fullName>
    </submittedName>
</protein>
<evidence type="ECO:0000313" key="3">
    <source>
        <dbReference type="Proteomes" id="UP000729402"/>
    </source>
</evidence>
<name>A0A8J5V2T3_ZIZPA</name>
<keyword evidence="3" id="KW-1185">Reference proteome</keyword>
<reference evidence="2" key="1">
    <citation type="journal article" date="2021" name="bioRxiv">
        <title>Whole Genome Assembly and Annotation of Northern Wild Rice, Zizania palustris L., Supports a Whole Genome Duplication in the Zizania Genus.</title>
        <authorList>
            <person name="Haas M."/>
            <person name="Kono T."/>
            <person name="Macchietto M."/>
            <person name="Millas R."/>
            <person name="McGilp L."/>
            <person name="Shao M."/>
            <person name="Duquette J."/>
            <person name="Hirsch C.N."/>
            <person name="Kimball J."/>
        </authorList>
    </citation>
    <scope>NUCLEOTIDE SEQUENCE</scope>
    <source>
        <tissue evidence="2">Fresh leaf tissue</tissue>
    </source>
</reference>
<proteinExistence type="predicted"/>
<feature type="compositionally biased region" description="Low complexity" evidence="1">
    <location>
        <begin position="33"/>
        <end position="45"/>
    </location>
</feature>